<comment type="caution">
    <text evidence="1">The sequence shown here is derived from an EMBL/GenBank/DDBJ whole genome shotgun (WGS) entry which is preliminary data.</text>
</comment>
<gene>
    <name evidence="1" type="ORF">M097_3861</name>
</gene>
<dbReference type="AlphaFoldDB" id="A0A078QVP7"/>
<protein>
    <recommendedName>
        <fullName evidence="3">6-bladed beta-propeller</fullName>
    </recommendedName>
</protein>
<dbReference type="GeneID" id="5304166"/>
<dbReference type="EMBL" id="JNHI01000029">
    <property type="protein sequence ID" value="KDS27504.1"/>
    <property type="molecule type" value="Genomic_DNA"/>
</dbReference>
<dbReference type="RefSeq" id="WP_012055599.1">
    <property type="nucleotide sequence ID" value="NZ_JNHI01000029.1"/>
</dbReference>
<dbReference type="PATRIC" id="fig|1339350.3.peg.3678"/>
<sequence length="352" mass="41191">MVNKSILLKSLHIYFFIYAMIFCGCQHTIKVQNEVKECTKGDLKNETIHSVAIKLPFLFYPERWCLNDSKLYVLNSRINPFLTIYNLQENSYIQYGNIGQGPKEFIVPSLCEMKEPEKIGIYSNSMNKLDVLHFNSDSLLYVKTLHFPLWNKQRGIPKAYTRLIQYNDSLFIGTSFMPKEISVELMNLKTEKVVNSVNFPLKPKEGEYSRPYECKIATEMNFIVAAYRYINRLEIYKLSDQKFQLNTIIGDANNQYDLYRLNKDNEMILHYSDIVCGKNQIYALYRGVKEKELSSANSKIEVYSYDGTHLRTFDLGRSIEKILVDESSMRIYAFDRNEEKDIVFCYAIESNT</sequence>
<dbReference type="Proteomes" id="UP000028134">
    <property type="component" value="Unassembled WGS sequence"/>
</dbReference>
<evidence type="ECO:0008006" key="3">
    <source>
        <dbReference type="Google" id="ProtNLM"/>
    </source>
</evidence>
<dbReference type="PROSITE" id="PS51257">
    <property type="entry name" value="PROKAR_LIPOPROTEIN"/>
    <property type="match status" value="1"/>
</dbReference>
<reference evidence="1 2" key="1">
    <citation type="submission" date="2014-04" db="EMBL/GenBank/DDBJ databases">
        <authorList>
            <person name="Sears C."/>
            <person name="Carroll K."/>
            <person name="Sack B.R."/>
            <person name="Qadri F."/>
            <person name="Myers L.L."/>
            <person name="Chung G.-T."/>
            <person name="Escheverria P."/>
            <person name="Fraser C.M."/>
            <person name="Sadzewicz L."/>
            <person name="Shefchek K.A."/>
            <person name="Tallon L."/>
            <person name="Das S.P."/>
            <person name="Daugherty S."/>
            <person name="Mongodin E.F."/>
        </authorList>
    </citation>
    <scope>NUCLEOTIDE SEQUENCE [LARGE SCALE GENOMIC DNA]</scope>
    <source>
        <strain evidence="2">3775 SL(B) 10 (iv)</strain>
    </source>
</reference>
<evidence type="ECO:0000313" key="1">
    <source>
        <dbReference type="EMBL" id="KDS27504.1"/>
    </source>
</evidence>
<organism evidence="1 2">
    <name type="scientific">Phocaeicola vulgatus str. 3775 SL</name>
    <name type="common">B</name>
    <name type="synonym">iv</name>
    <dbReference type="NCBI Taxonomy" id="1339350"/>
    <lineage>
        <taxon>Bacteria</taxon>
        <taxon>Pseudomonadati</taxon>
        <taxon>Bacteroidota</taxon>
        <taxon>Bacteroidia</taxon>
        <taxon>Bacteroidales</taxon>
        <taxon>Bacteroidaceae</taxon>
        <taxon>Phocaeicola</taxon>
    </lineage>
</organism>
<evidence type="ECO:0000313" key="2">
    <source>
        <dbReference type="Proteomes" id="UP000028134"/>
    </source>
</evidence>
<proteinExistence type="predicted"/>
<name>A0A078QVP7_PHOVU</name>
<dbReference type="Pfam" id="PF15869">
    <property type="entry name" value="TolB_like"/>
    <property type="match status" value="1"/>
</dbReference>
<accession>A0A078QVP7</accession>